<name>G7DYS6_MIXOS</name>
<dbReference type="RefSeq" id="XP_014570215.1">
    <property type="nucleotide sequence ID" value="XM_014714729.1"/>
</dbReference>
<protein>
    <submittedName>
        <fullName evidence="1">Uncharacterized protein</fullName>
    </submittedName>
</protein>
<dbReference type="HOGENOM" id="CLU_1555643_0_0_1"/>
<evidence type="ECO:0000313" key="2">
    <source>
        <dbReference type="Proteomes" id="UP000009131"/>
    </source>
</evidence>
<sequence length="172" mass="19196">MDFSISHRHPGSLLITLAYAGHLLSVKVANKFLVHRLSILQNTGDAVTVSLTNIERPTDPGWVDCCSHIQRWHIKFEAWYDSATMVTEYSALYCYPSEASFYMNTCTRKILREIMPETVTQCSCPLNEVVNPAAGAYGAKIGWKGYEFRSSPDSTSSLRVRGVPMEEIASLA</sequence>
<dbReference type="EMBL" id="BABT02000062">
    <property type="protein sequence ID" value="GAA95736.1"/>
    <property type="molecule type" value="Genomic_DNA"/>
</dbReference>
<proteinExistence type="predicted"/>
<gene>
    <name evidence="1" type="primary">Mo02393</name>
    <name evidence="1" type="ORF">E5Q_02393</name>
</gene>
<accession>G7DYS6</accession>
<comment type="caution">
    <text evidence="1">The sequence shown here is derived from an EMBL/GenBank/DDBJ whole genome shotgun (WGS) entry which is preliminary data.</text>
</comment>
<organism evidence="1 2">
    <name type="scientific">Mixia osmundae (strain CBS 9802 / IAM 14324 / JCM 22182 / KY 12970)</name>
    <dbReference type="NCBI Taxonomy" id="764103"/>
    <lineage>
        <taxon>Eukaryota</taxon>
        <taxon>Fungi</taxon>
        <taxon>Dikarya</taxon>
        <taxon>Basidiomycota</taxon>
        <taxon>Pucciniomycotina</taxon>
        <taxon>Mixiomycetes</taxon>
        <taxon>Mixiales</taxon>
        <taxon>Mixiaceae</taxon>
        <taxon>Mixia</taxon>
    </lineage>
</organism>
<dbReference type="Proteomes" id="UP000009131">
    <property type="component" value="Unassembled WGS sequence"/>
</dbReference>
<dbReference type="InParanoid" id="G7DYS6"/>
<dbReference type="AlphaFoldDB" id="G7DYS6"/>
<reference evidence="1 2" key="1">
    <citation type="journal article" date="2011" name="J. Gen. Appl. Microbiol.">
        <title>Draft genome sequencing of the enigmatic basidiomycete Mixia osmundae.</title>
        <authorList>
            <person name="Nishida H."/>
            <person name="Nagatsuka Y."/>
            <person name="Sugiyama J."/>
        </authorList>
    </citation>
    <scope>NUCLEOTIDE SEQUENCE [LARGE SCALE GENOMIC DNA]</scope>
    <source>
        <strain evidence="2">CBS 9802 / IAM 14324 / JCM 22182 / KY 12970</strain>
    </source>
</reference>
<evidence type="ECO:0000313" key="1">
    <source>
        <dbReference type="EMBL" id="GAA95736.1"/>
    </source>
</evidence>
<reference evidence="1 2" key="2">
    <citation type="journal article" date="2012" name="Open Biol.">
        <title>Characteristics of nucleosomes and linker DNA regions on the genome of the basidiomycete Mixia osmundae revealed by mono- and dinucleosome mapping.</title>
        <authorList>
            <person name="Nishida H."/>
            <person name="Kondo S."/>
            <person name="Matsumoto T."/>
            <person name="Suzuki Y."/>
            <person name="Yoshikawa H."/>
            <person name="Taylor T.D."/>
            <person name="Sugiyama J."/>
        </authorList>
    </citation>
    <scope>NUCLEOTIDE SEQUENCE [LARGE SCALE GENOMIC DNA]</scope>
    <source>
        <strain evidence="2">CBS 9802 / IAM 14324 / JCM 22182 / KY 12970</strain>
    </source>
</reference>
<keyword evidence="2" id="KW-1185">Reference proteome</keyword>